<feature type="transmembrane region" description="Helical" evidence="1">
    <location>
        <begin position="21"/>
        <end position="42"/>
    </location>
</feature>
<evidence type="ECO:0000259" key="2">
    <source>
        <dbReference type="Pfam" id="PF13399"/>
    </source>
</evidence>
<evidence type="ECO:0000256" key="1">
    <source>
        <dbReference type="SAM" id="Phobius"/>
    </source>
</evidence>
<dbReference type="Gene3D" id="3.30.70.2390">
    <property type="match status" value="1"/>
</dbReference>
<name>A0A087CPE0_9BIFI</name>
<keyword evidence="4" id="KW-1185">Reference proteome</keyword>
<dbReference type="RefSeq" id="WP_044089275.1">
    <property type="nucleotide sequence ID" value="NZ_JDUW01000007.1"/>
</dbReference>
<dbReference type="eggNOG" id="ENOG5032WRF">
    <property type="taxonomic scope" value="Bacteria"/>
</dbReference>
<feature type="domain" description="LytR/CpsA/Psr regulator C-terminal" evidence="2">
    <location>
        <begin position="81"/>
        <end position="166"/>
    </location>
</feature>
<dbReference type="Proteomes" id="UP000028984">
    <property type="component" value="Unassembled WGS sequence"/>
</dbReference>
<keyword evidence="1" id="KW-1133">Transmembrane helix</keyword>
<protein>
    <recommendedName>
        <fullName evidence="2">LytR/CpsA/Psr regulator C-terminal domain-containing protein</fullName>
    </recommendedName>
</protein>
<keyword evidence="1" id="KW-0812">Transmembrane</keyword>
<dbReference type="OrthoDB" id="3267444at2"/>
<dbReference type="Pfam" id="PF13399">
    <property type="entry name" value="LytR_C"/>
    <property type="match status" value="1"/>
</dbReference>
<comment type="caution">
    <text evidence="3">The sequence shown here is derived from an EMBL/GenBank/DDBJ whole genome shotgun (WGS) entry which is preliminary data.</text>
</comment>
<evidence type="ECO:0000313" key="4">
    <source>
        <dbReference type="Proteomes" id="UP000028984"/>
    </source>
</evidence>
<evidence type="ECO:0000313" key="3">
    <source>
        <dbReference type="EMBL" id="KFI85140.1"/>
    </source>
</evidence>
<reference evidence="3 4" key="1">
    <citation type="submission" date="2014-03" db="EMBL/GenBank/DDBJ databases">
        <title>Genomics of Bifidobacteria.</title>
        <authorList>
            <person name="Ventura M."/>
            <person name="Milani C."/>
            <person name="Lugli G.A."/>
        </authorList>
    </citation>
    <scope>NUCLEOTIDE SEQUENCE [LARGE SCALE GENOMIC DNA]</scope>
    <source>
        <strain evidence="3 4">DSM 23975</strain>
    </source>
</reference>
<accession>A0A087CPE0</accession>
<sequence length="209" mass="22448">MPQQIDERQARKRYVRHRQTVVFSITGVIVAATLVVALLFNFHVGGLGLVATPLAEPNFGNPAPCAVKNDSGKATYVPNGSVNVRVLNGTSHVQFASAVSKALAKRGFAMQEAGNFSSTSVERTTVYFGKNAINQAYTVAGNFTDATMVMIQRDDQLVDVVLGATFSDLNDEKQSPQQGKEITDIQGCQAADKMTDLPADVKPANTDQQ</sequence>
<dbReference type="STRING" id="1437610.BREU_1960"/>
<proteinExistence type="predicted"/>
<dbReference type="AlphaFoldDB" id="A0A087CPE0"/>
<organism evidence="3 4">
    <name type="scientific">Bifidobacterium reuteri DSM 23975</name>
    <dbReference type="NCBI Taxonomy" id="1437610"/>
    <lineage>
        <taxon>Bacteria</taxon>
        <taxon>Bacillati</taxon>
        <taxon>Actinomycetota</taxon>
        <taxon>Actinomycetes</taxon>
        <taxon>Bifidobacteriales</taxon>
        <taxon>Bifidobacteriaceae</taxon>
        <taxon>Bifidobacterium</taxon>
    </lineage>
</organism>
<dbReference type="InterPro" id="IPR027381">
    <property type="entry name" value="LytR/CpsA/Psr_C"/>
</dbReference>
<gene>
    <name evidence="3" type="ORF">BREU_1960</name>
</gene>
<dbReference type="EMBL" id="JGZK01000010">
    <property type="protein sequence ID" value="KFI85140.1"/>
    <property type="molecule type" value="Genomic_DNA"/>
</dbReference>
<keyword evidence="1" id="KW-0472">Membrane</keyword>